<name>A0ACC1QE56_9HYPO</name>
<dbReference type="Proteomes" id="UP001148737">
    <property type="component" value="Unassembled WGS sequence"/>
</dbReference>
<comment type="caution">
    <text evidence="1">The sequence shown here is derived from an EMBL/GenBank/DDBJ whole genome shotgun (WGS) entry which is preliminary data.</text>
</comment>
<gene>
    <name evidence="1" type="ORF">NLG97_g10731</name>
</gene>
<accession>A0ACC1QE56</accession>
<evidence type="ECO:0000313" key="1">
    <source>
        <dbReference type="EMBL" id="KAJ3472766.1"/>
    </source>
</evidence>
<dbReference type="EMBL" id="JANAKD010002870">
    <property type="protein sequence ID" value="KAJ3472766.1"/>
    <property type="molecule type" value="Genomic_DNA"/>
</dbReference>
<proteinExistence type="predicted"/>
<evidence type="ECO:0000313" key="2">
    <source>
        <dbReference type="Proteomes" id="UP001148737"/>
    </source>
</evidence>
<reference evidence="1" key="1">
    <citation type="submission" date="2022-07" db="EMBL/GenBank/DDBJ databases">
        <title>Genome Sequence of Lecanicillium saksenae.</title>
        <authorList>
            <person name="Buettner E."/>
        </authorList>
    </citation>
    <scope>NUCLEOTIDE SEQUENCE</scope>
    <source>
        <strain evidence="1">VT-O1</strain>
    </source>
</reference>
<organism evidence="1 2">
    <name type="scientific">Lecanicillium saksenae</name>
    <dbReference type="NCBI Taxonomy" id="468837"/>
    <lineage>
        <taxon>Eukaryota</taxon>
        <taxon>Fungi</taxon>
        <taxon>Dikarya</taxon>
        <taxon>Ascomycota</taxon>
        <taxon>Pezizomycotina</taxon>
        <taxon>Sordariomycetes</taxon>
        <taxon>Hypocreomycetidae</taxon>
        <taxon>Hypocreales</taxon>
        <taxon>Cordycipitaceae</taxon>
        <taxon>Lecanicillium</taxon>
    </lineage>
</organism>
<sequence length="109" mass="11593">MKAPPDGAKGGGPGAGHLNTTSCGQVAERMRRLDTAVESVQVTDDKLLTPAVTPFSLSDEDKDVESPVAWRARLGTVAPCLAIFCFSLVRFAHPRFFSECPPPPLSPSI</sequence>
<keyword evidence="2" id="KW-1185">Reference proteome</keyword>
<protein>
    <submittedName>
        <fullName evidence="1">Uncharacterized protein</fullName>
    </submittedName>
</protein>